<dbReference type="InterPro" id="IPR006108">
    <property type="entry name" value="3HC_DH_C"/>
</dbReference>
<evidence type="ECO:0000259" key="4">
    <source>
        <dbReference type="Pfam" id="PF00725"/>
    </source>
</evidence>
<dbReference type="SUPFAM" id="SSF48179">
    <property type="entry name" value="6-phosphogluconate dehydrogenase C-terminal domain-like"/>
    <property type="match status" value="1"/>
</dbReference>
<dbReference type="SUPFAM" id="SSF51735">
    <property type="entry name" value="NAD(P)-binding Rossmann-fold domains"/>
    <property type="match status" value="1"/>
</dbReference>
<dbReference type="Gene3D" id="3.40.50.720">
    <property type="entry name" value="NAD(P)-binding Rossmann-like Domain"/>
    <property type="match status" value="1"/>
</dbReference>
<dbReference type="KEGG" id="mmab:HQ865_19445"/>
<dbReference type="GO" id="GO:0016616">
    <property type="term" value="F:oxidoreductase activity, acting on the CH-OH group of donors, NAD or NADP as acceptor"/>
    <property type="evidence" value="ECO:0007669"/>
    <property type="project" value="InterPro"/>
</dbReference>
<evidence type="ECO:0000256" key="1">
    <source>
        <dbReference type="ARBA" id="ARBA00009463"/>
    </source>
</evidence>
<dbReference type="GO" id="GO:0070403">
    <property type="term" value="F:NAD+ binding"/>
    <property type="evidence" value="ECO:0007669"/>
    <property type="project" value="InterPro"/>
</dbReference>
<dbReference type="Pfam" id="PF02737">
    <property type="entry name" value="3HCDH_N"/>
    <property type="match status" value="1"/>
</dbReference>
<keyword evidence="7" id="KW-1185">Reference proteome</keyword>
<dbReference type="Proteomes" id="UP000505355">
    <property type="component" value="Chromosome"/>
</dbReference>
<evidence type="ECO:0000313" key="7">
    <source>
        <dbReference type="Proteomes" id="UP000505355"/>
    </source>
</evidence>
<protein>
    <submittedName>
        <fullName evidence="6">3-hydroxyacyl-CoA dehydrogenase family protein</fullName>
    </submittedName>
</protein>
<feature type="domain" description="3-hydroxyacyl-CoA dehydrogenase NAD binding" evidence="5">
    <location>
        <begin position="13"/>
        <end position="190"/>
    </location>
</feature>
<sequence>MTEEQIVPADIEVGVVGIGLMGSSIIVSLLVSGHQVKAIAPIPEDFEQAEARIAGLLDICAQADLLKYDIAYYTSRLEISMDYSTLANCHLVLECVIEDIDIKTTVYHAITDVVGHDAIIASNTSAIPISTLQQLVAIPGRFLGVHYAEPAFATRFMEITCGADTDEAKANWVFRLAHHWGKEPTLLRKDIKGFITNRLMYAVYREIFHLMDEGRASMDDADKVFRYDVGSWITLMGIFRRMDFTGVGDQIEIFKKTFPGLSNTDEVPEVMQKIVEENGRGIQNLQGLYAYSPEEAKKWEETFSQFNTEIFNLAAQYPYGEAPVNACAVNKVSSR</sequence>
<proteinExistence type="inferred from homology"/>
<dbReference type="PIRSF" id="PIRSF000105">
    <property type="entry name" value="HCDH"/>
    <property type="match status" value="1"/>
</dbReference>
<evidence type="ECO:0000313" key="6">
    <source>
        <dbReference type="EMBL" id="QKJ33211.1"/>
    </source>
</evidence>
<dbReference type="InterPro" id="IPR036291">
    <property type="entry name" value="NAD(P)-bd_dom_sf"/>
</dbReference>
<keyword evidence="2" id="KW-0560">Oxidoreductase</keyword>
<name>A0A7D4QC51_9SPHI</name>
<dbReference type="InterPro" id="IPR006180">
    <property type="entry name" value="3-OHacyl-CoA_DH_CS"/>
</dbReference>
<feature type="domain" description="3-hydroxyacyl-CoA dehydrogenase C-terminal" evidence="4">
    <location>
        <begin position="193"/>
        <end position="291"/>
    </location>
</feature>
<dbReference type="PROSITE" id="PS00067">
    <property type="entry name" value="3HCDH"/>
    <property type="match status" value="1"/>
</dbReference>
<evidence type="ECO:0000256" key="3">
    <source>
        <dbReference type="PIRSR" id="PIRSR000105-1"/>
    </source>
</evidence>
<dbReference type="InterPro" id="IPR008927">
    <property type="entry name" value="6-PGluconate_DH-like_C_sf"/>
</dbReference>
<dbReference type="Gene3D" id="1.10.1040.10">
    <property type="entry name" value="N-(1-d-carboxylethyl)-l-norvaline Dehydrogenase, domain 2"/>
    <property type="match status" value="1"/>
</dbReference>
<evidence type="ECO:0000259" key="5">
    <source>
        <dbReference type="Pfam" id="PF02737"/>
    </source>
</evidence>
<dbReference type="InterPro" id="IPR022694">
    <property type="entry name" value="3-OHacyl-CoA_DH"/>
</dbReference>
<reference evidence="6 7" key="1">
    <citation type="submission" date="2020-05" db="EMBL/GenBank/DDBJ databases">
        <title>Mucilaginibacter mali sp. nov.</title>
        <authorList>
            <person name="Kim H.S."/>
            <person name="Lee K.C."/>
            <person name="Suh M.K."/>
            <person name="Kim J.-S."/>
            <person name="Han K.-I."/>
            <person name="Eom M.K."/>
            <person name="Shin Y.K."/>
            <person name="Lee J.-S."/>
        </authorList>
    </citation>
    <scope>NUCLEOTIDE SEQUENCE [LARGE SCALE GENOMIC DNA]</scope>
    <source>
        <strain evidence="6 7">G2-14</strain>
    </source>
</reference>
<dbReference type="EMBL" id="CP054139">
    <property type="protein sequence ID" value="QKJ33211.1"/>
    <property type="molecule type" value="Genomic_DNA"/>
</dbReference>
<evidence type="ECO:0000256" key="2">
    <source>
        <dbReference type="ARBA" id="ARBA00023002"/>
    </source>
</evidence>
<dbReference type="InterPro" id="IPR013328">
    <property type="entry name" value="6PGD_dom2"/>
</dbReference>
<dbReference type="Pfam" id="PF00725">
    <property type="entry name" value="3HCDH"/>
    <property type="match status" value="1"/>
</dbReference>
<dbReference type="PANTHER" id="PTHR48075:SF5">
    <property type="entry name" value="3-HYDROXYBUTYRYL-COA DEHYDROGENASE"/>
    <property type="match status" value="1"/>
</dbReference>
<comment type="similarity">
    <text evidence="1">Belongs to the 3-hydroxyacyl-CoA dehydrogenase family.</text>
</comment>
<gene>
    <name evidence="6" type="ORF">HQ865_19445</name>
</gene>
<dbReference type="GO" id="GO:0006631">
    <property type="term" value="P:fatty acid metabolic process"/>
    <property type="evidence" value="ECO:0007669"/>
    <property type="project" value="InterPro"/>
</dbReference>
<accession>A0A7D4QC51</accession>
<dbReference type="PANTHER" id="PTHR48075">
    <property type="entry name" value="3-HYDROXYACYL-COA DEHYDROGENASE FAMILY PROTEIN"/>
    <property type="match status" value="1"/>
</dbReference>
<dbReference type="AlphaFoldDB" id="A0A7D4QC51"/>
<organism evidence="6 7">
    <name type="scientific">Mucilaginibacter mali</name>
    <dbReference type="NCBI Taxonomy" id="2740462"/>
    <lineage>
        <taxon>Bacteria</taxon>
        <taxon>Pseudomonadati</taxon>
        <taxon>Bacteroidota</taxon>
        <taxon>Sphingobacteriia</taxon>
        <taxon>Sphingobacteriales</taxon>
        <taxon>Sphingobacteriaceae</taxon>
        <taxon>Mucilaginibacter</taxon>
    </lineage>
</organism>
<dbReference type="InterPro" id="IPR006176">
    <property type="entry name" value="3-OHacyl-CoA_DH_NAD-bd"/>
</dbReference>
<feature type="site" description="Important for catalytic activity" evidence="3">
    <location>
        <position position="146"/>
    </location>
</feature>